<dbReference type="Pfam" id="PF00339">
    <property type="entry name" value="Arrestin_N"/>
    <property type="match status" value="1"/>
</dbReference>
<sequence>MLFTMSSLGLSQSPMTVELRLDETDSAYTHQDTILGEVILHTESPADLSTIVLNLSGTATSRLTQSRRTETHNLFKKSHRLFPSDHLMHDSNSSRVTIGSGNHILRFSITIPQATECYKTGHWSNKPQITCASIPCWPQRKSHLLRKTPPSTGHSESLAEIQYSLSVVVTGKSTVKQTCNIPFHSFADPLPSQKPFKQQCFISINPHILDSDSPLSFRVDTELQNGPCLLLGNSIPLSIKITKLGDSQCKVFLSAFQTMLVETTQVKVQGTTESSTSTWIVQSMANINYPIGLADAPTDTTVSLRDVIWANNRLPPEVTSSFEVCNIKRMYKLNLRLAFLVGESKLQTVIRELEFPVYVMGPTPSLKAYS</sequence>
<dbReference type="InterPro" id="IPR011021">
    <property type="entry name" value="Arrestin-like_N"/>
</dbReference>
<keyword evidence="3" id="KW-1185">Reference proteome</keyword>
<reference evidence="2 3" key="1">
    <citation type="journal article" date="2014" name="Nat. Commun.">
        <title>Multiple recent horizontal transfers of a large genomic region in cheese making fungi.</title>
        <authorList>
            <person name="Cheeseman K."/>
            <person name="Ropars J."/>
            <person name="Renault P."/>
            <person name="Dupont J."/>
            <person name="Gouzy J."/>
            <person name="Branca A."/>
            <person name="Abraham A.L."/>
            <person name="Ceppi M."/>
            <person name="Conseiller E."/>
            <person name="Debuchy R."/>
            <person name="Malagnac F."/>
            <person name="Goarin A."/>
            <person name="Silar P."/>
            <person name="Lacoste S."/>
            <person name="Sallet E."/>
            <person name="Bensimon A."/>
            <person name="Giraud T."/>
            <person name="Brygoo Y."/>
        </authorList>
    </citation>
    <scope>NUCLEOTIDE SEQUENCE [LARGE SCALE GENOMIC DNA]</scope>
    <source>
        <strain evidence="3">FM 013</strain>
    </source>
</reference>
<dbReference type="SUPFAM" id="SSF81296">
    <property type="entry name" value="E set domains"/>
    <property type="match status" value="1"/>
</dbReference>
<dbReference type="InterPro" id="IPR014752">
    <property type="entry name" value="Arrestin-like_C"/>
</dbReference>
<dbReference type="AlphaFoldDB" id="A0A0G4NVY1"/>
<dbReference type="EMBL" id="HG793135">
    <property type="protein sequence ID" value="CRL18225.1"/>
    <property type="molecule type" value="Genomic_DNA"/>
</dbReference>
<proteinExistence type="predicted"/>
<dbReference type="STRING" id="1429867.A0A0G4NVY1"/>
<accession>A0A0G4NVY1</accession>
<dbReference type="CDD" id="cd22952">
    <property type="entry name" value="ART10-like"/>
    <property type="match status" value="1"/>
</dbReference>
<evidence type="ECO:0000259" key="1">
    <source>
        <dbReference type="Pfam" id="PF00339"/>
    </source>
</evidence>
<dbReference type="InterPro" id="IPR014756">
    <property type="entry name" value="Ig_E-set"/>
</dbReference>
<organism evidence="2 3">
    <name type="scientific">Penicillium camemberti (strain FM 013)</name>
    <dbReference type="NCBI Taxonomy" id="1429867"/>
    <lineage>
        <taxon>Eukaryota</taxon>
        <taxon>Fungi</taxon>
        <taxon>Dikarya</taxon>
        <taxon>Ascomycota</taxon>
        <taxon>Pezizomycotina</taxon>
        <taxon>Eurotiomycetes</taxon>
        <taxon>Eurotiomycetidae</taxon>
        <taxon>Eurotiales</taxon>
        <taxon>Aspergillaceae</taxon>
        <taxon>Penicillium</taxon>
    </lineage>
</organism>
<dbReference type="Gene3D" id="2.60.40.640">
    <property type="match status" value="1"/>
</dbReference>
<name>A0A0G4NVY1_PENC3</name>
<evidence type="ECO:0000313" key="3">
    <source>
        <dbReference type="Proteomes" id="UP000053732"/>
    </source>
</evidence>
<feature type="domain" description="Arrestin-like N-terminal" evidence="1">
    <location>
        <begin position="18"/>
        <end position="116"/>
    </location>
</feature>
<evidence type="ECO:0000313" key="2">
    <source>
        <dbReference type="EMBL" id="CRL18225.1"/>
    </source>
</evidence>
<gene>
    <name evidence="2" type="ORF">PCAMFM013_S002g000095</name>
</gene>
<dbReference type="Proteomes" id="UP000053732">
    <property type="component" value="Unassembled WGS sequence"/>
</dbReference>
<protein>
    <submittedName>
        <fullName evidence="2">Arrestin-like, N-terminal</fullName>
    </submittedName>
</protein>